<proteinExistence type="predicted"/>
<evidence type="ECO:0000313" key="2">
    <source>
        <dbReference type="Proteomes" id="UP001056778"/>
    </source>
</evidence>
<keyword evidence="2" id="KW-1185">Reference proteome</keyword>
<sequence length="418" mass="47935">MDYNKSNCKYRRVHHCLSLFRYMVAAKDIKEGELILKESPAILGSTIEGFHICFRCCKPLKSSVQVCQNCGIATLCSKDCQGINHCDPECVALKSSGLKAANLINTPQVIMPWRCLLTRKYNEELWNKFLSMEAHLDTRKDTLIWNSHKEYIEQPLKSLNLLTDEDLEQNIIQRICGILDVNSFEVRIPQERSGNFTQPEECLRGVYVQASLMSHDCIGNTQLSVDNDFVMTVHASKPIPNGEMIFFNYGNCLKGTYERRQHLREGKYFDCVCRRCSDPSEMGTHLSSVKCKKCADGLVVPAIPLSDVYKTSWTCQSCATVYKGVLIKTTLDQLQEKISCRDPTDLQQGEELLRKFNTFLAPQHYLIIELKQNLIPLYEHNLFDDWAMKRKIEFCQDIIRVLKIVEPGISRLQGIRLT</sequence>
<comment type="caution">
    <text evidence="1">The sequence shown here is derived from an EMBL/GenBank/DDBJ whole genome shotgun (WGS) entry which is preliminary data.</text>
</comment>
<protein>
    <submittedName>
        <fullName evidence="1">Set and mynd domain containing arthropod-specific member 4 isoform a</fullName>
    </submittedName>
</protein>
<gene>
    <name evidence="1" type="ORF">MML48_8g00010478</name>
</gene>
<evidence type="ECO:0000313" key="1">
    <source>
        <dbReference type="EMBL" id="KAI4456266.1"/>
    </source>
</evidence>
<dbReference type="Proteomes" id="UP001056778">
    <property type="component" value="Chromosome 8"/>
</dbReference>
<accession>A0ACB9SM63</accession>
<organism evidence="1 2">
    <name type="scientific">Holotrichia oblita</name>
    <name type="common">Chafer beetle</name>
    <dbReference type="NCBI Taxonomy" id="644536"/>
    <lineage>
        <taxon>Eukaryota</taxon>
        <taxon>Metazoa</taxon>
        <taxon>Ecdysozoa</taxon>
        <taxon>Arthropoda</taxon>
        <taxon>Hexapoda</taxon>
        <taxon>Insecta</taxon>
        <taxon>Pterygota</taxon>
        <taxon>Neoptera</taxon>
        <taxon>Endopterygota</taxon>
        <taxon>Coleoptera</taxon>
        <taxon>Polyphaga</taxon>
        <taxon>Scarabaeiformia</taxon>
        <taxon>Scarabaeidae</taxon>
        <taxon>Melolonthinae</taxon>
        <taxon>Holotrichia</taxon>
    </lineage>
</organism>
<reference evidence="1" key="1">
    <citation type="submission" date="2022-04" db="EMBL/GenBank/DDBJ databases">
        <title>Chromosome-scale genome assembly of Holotrichia oblita Faldermann.</title>
        <authorList>
            <person name="Rongchong L."/>
        </authorList>
    </citation>
    <scope>NUCLEOTIDE SEQUENCE</scope>
    <source>
        <strain evidence="1">81SQS9</strain>
    </source>
</reference>
<dbReference type="EMBL" id="CM043022">
    <property type="protein sequence ID" value="KAI4456266.1"/>
    <property type="molecule type" value="Genomic_DNA"/>
</dbReference>
<name>A0ACB9SM63_HOLOL</name>